<feature type="region of interest" description="Disordered" evidence="1">
    <location>
        <begin position="53"/>
        <end position="111"/>
    </location>
</feature>
<dbReference type="PROSITE" id="PS51348">
    <property type="entry name" value="GLYCOSYL_HYDROL_F22_2"/>
    <property type="match status" value="1"/>
</dbReference>
<dbReference type="InterPro" id="IPR023346">
    <property type="entry name" value="Lysozyme-like_dom_sf"/>
</dbReference>
<feature type="compositionally biased region" description="Polar residues" evidence="1">
    <location>
        <begin position="60"/>
        <end position="73"/>
    </location>
</feature>
<dbReference type="InterPro" id="IPR001916">
    <property type="entry name" value="Glyco_hydro_22"/>
</dbReference>
<reference evidence="2 3" key="1">
    <citation type="journal article" date="2017" name="Gigascience">
        <title>Draft genome of the honey bee ectoparasitic mite, Tropilaelaps mercedesae, is shaped by the parasitic life history.</title>
        <authorList>
            <person name="Dong X."/>
            <person name="Armstrong S.D."/>
            <person name="Xia D."/>
            <person name="Makepeace B.L."/>
            <person name="Darby A.C."/>
            <person name="Kadowaki T."/>
        </authorList>
    </citation>
    <scope>NUCLEOTIDE SEQUENCE [LARGE SCALE GENOMIC DNA]</scope>
    <source>
        <strain evidence="2">Wuxi-XJTLU</strain>
    </source>
</reference>
<evidence type="ECO:0000313" key="2">
    <source>
        <dbReference type="EMBL" id="OQR72820.1"/>
    </source>
</evidence>
<comment type="caution">
    <text evidence="2">The sequence shown here is derived from an EMBL/GenBank/DDBJ whole genome shotgun (WGS) entry which is preliminary data.</text>
</comment>
<dbReference type="InParanoid" id="A0A1V9XH17"/>
<dbReference type="SUPFAM" id="SSF53955">
    <property type="entry name" value="Lysozyme-like"/>
    <property type="match status" value="1"/>
</dbReference>
<organism evidence="2 3">
    <name type="scientific">Tropilaelaps mercedesae</name>
    <dbReference type="NCBI Taxonomy" id="418985"/>
    <lineage>
        <taxon>Eukaryota</taxon>
        <taxon>Metazoa</taxon>
        <taxon>Ecdysozoa</taxon>
        <taxon>Arthropoda</taxon>
        <taxon>Chelicerata</taxon>
        <taxon>Arachnida</taxon>
        <taxon>Acari</taxon>
        <taxon>Parasitiformes</taxon>
        <taxon>Mesostigmata</taxon>
        <taxon>Gamasina</taxon>
        <taxon>Dermanyssoidea</taxon>
        <taxon>Laelapidae</taxon>
        <taxon>Tropilaelaps</taxon>
    </lineage>
</organism>
<accession>A0A1V9XH17</accession>
<evidence type="ECO:0000256" key="1">
    <source>
        <dbReference type="SAM" id="MobiDB-lite"/>
    </source>
</evidence>
<keyword evidence="3" id="KW-1185">Reference proteome</keyword>
<dbReference type="OrthoDB" id="17373at2759"/>
<gene>
    <name evidence="2" type="ORF">BIW11_10138</name>
</gene>
<dbReference type="Proteomes" id="UP000192247">
    <property type="component" value="Unassembled WGS sequence"/>
</dbReference>
<dbReference type="Gene3D" id="1.10.530.10">
    <property type="match status" value="1"/>
</dbReference>
<sequence length="320" mass="33823">STVLRDDNLEDDIQCVNKIFRRHGFHAWMMFTHKCSGNTLEFYNGCDIKNRKGPLPRYETQASTVSKSYSRPNRTAAEDVEPSGASHERYQASAEESIHSAGGDFSSPPTSHVASAAGPAYGYGTSIMQKPDVGAFYRQATHATLSQTGGLHLTAHPVVGGAAISGQNLFLASSGQLGPQFASPLTSTGLGSPLDITSPLPFGHGDLSLLSSAQLLTPQASQLTPLVHPKAFKGPTAVKAKPGVIQRLQGALRPPFRVRPVLSLKGLGRSGRQAAKAQTPSITGDQANIDGLPLVGYQLGQQTGPLLQMVPFSAVSNRMA</sequence>
<name>A0A1V9XH17_9ACAR</name>
<protein>
    <submittedName>
        <fullName evidence="2">Uncharacterized protein</fullName>
    </submittedName>
</protein>
<feature type="non-terminal residue" evidence="2">
    <location>
        <position position="1"/>
    </location>
</feature>
<proteinExistence type="predicted"/>
<evidence type="ECO:0000313" key="3">
    <source>
        <dbReference type="Proteomes" id="UP000192247"/>
    </source>
</evidence>
<dbReference type="Pfam" id="PF00062">
    <property type="entry name" value="Lys"/>
    <property type="match status" value="1"/>
</dbReference>
<dbReference type="AlphaFoldDB" id="A0A1V9XH17"/>
<dbReference type="EMBL" id="MNPL01011004">
    <property type="protein sequence ID" value="OQR72820.1"/>
    <property type="molecule type" value="Genomic_DNA"/>
</dbReference>